<reference evidence="1 2" key="1">
    <citation type="submission" date="2018-08" db="EMBL/GenBank/DDBJ databases">
        <title>A genome reference for cultivated species of the human gut microbiota.</title>
        <authorList>
            <person name="Zou Y."/>
            <person name="Xue W."/>
            <person name="Luo G."/>
        </authorList>
    </citation>
    <scope>NUCLEOTIDE SEQUENCE [LARGE SCALE GENOMIC DNA]</scope>
    <source>
        <strain evidence="1 2">AM27-32LB</strain>
    </source>
</reference>
<protein>
    <submittedName>
        <fullName evidence="1">Uncharacterized protein</fullName>
    </submittedName>
</protein>
<sequence length="135" mass="15568">MKAKIIKTVEVKELGAINMESIETTEGQLTVHIHLDKASGELEDLLNKLQQDFMQKHPEVKEWNINFDVRVTYTFGGVYVTGFDSEFNLDIFVWKDGEDDVVEEYDEIPLYLGEDGTREVKKVIWEALGKMLLNI</sequence>
<name>A0A414K4Y2_9FIRM</name>
<gene>
    <name evidence="1" type="ORF">DW723_16885</name>
</gene>
<comment type="caution">
    <text evidence="1">The sequence shown here is derived from an EMBL/GenBank/DDBJ whole genome shotgun (WGS) entry which is preliminary data.</text>
</comment>
<accession>A0A414K4Y2</accession>
<dbReference type="AlphaFoldDB" id="A0A414K4Y2"/>
<dbReference type="Proteomes" id="UP000283928">
    <property type="component" value="Unassembled WGS sequence"/>
</dbReference>
<dbReference type="RefSeq" id="WP_151190459.1">
    <property type="nucleotide sequence ID" value="NZ_JAQEBC010000002.1"/>
</dbReference>
<evidence type="ECO:0000313" key="2">
    <source>
        <dbReference type="Proteomes" id="UP000283928"/>
    </source>
</evidence>
<proteinExistence type="predicted"/>
<dbReference type="EMBL" id="QSKO01000042">
    <property type="protein sequence ID" value="RHE69267.1"/>
    <property type="molecule type" value="Genomic_DNA"/>
</dbReference>
<organism evidence="1 2">
    <name type="scientific">Blautia obeum</name>
    <dbReference type="NCBI Taxonomy" id="40520"/>
    <lineage>
        <taxon>Bacteria</taxon>
        <taxon>Bacillati</taxon>
        <taxon>Bacillota</taxon>
        <taxon>Clostridia</taxon>
        <taxon>Lachnospirales</taxon>
        <taxon>Lachnospiraceae</taxon>
        <taxon>Blautia</taxon>
    </lineage>
</organism>
<evidence type="ECO:0000313" key="1">
    <source>
        <dbReference type="EMBL" id="RHE69267.1"/>
    </source>
</evidence>